<name>A0A9D1SDJ4_9FIRM</name>
<evidence type="ECO:0008006" key="3">
    <source>
        <dbReference type="Google" id="ProtNLM"/>
    </source>
</evidence>
<dbReference type="Proteomes" id="UP000824109">
    <property type="component" value="Unassembled WGS sequence"/>
</dbReference>
<dbReference type="EMBL" id="DVNB01000002">
    <property type="protein sequence ID" value="HIU56196.1"/>
    <property type="molecule type" value="Genomic_DNA"/>
</dbReference>
<dbReference type="AlphaFoldDB" id="A0A9D1SDJ4"/>
<organism evidence="1 2">
    <name type="scientific">Candidatus Ornithomonoglobus merdipullorum</name>
    <dbReference type="NCBI Taxonomy" id="2840895"/>
    <lineage>
        <taxon>Bacteria</taxon>
        <taxon>Bacillati</taxon>
        <taxon>Bacillota</taxon>
        <taxon>Clostridia</taxon>
        <taxon>Candidatus Ornithomonoglobus</taxon>
    </lineage>
</organism>
<comment type="caution">
    <text evidence="1">The sequence shown here is derived from an EMBL/GenBank/DDBJ whole genome shotgun (WGS) entry which is preliminary data.</text>
</comment>
<sequence length="113" mass="12294">MKTFKDIIHEDVKTAFLNLTEFGELHDINGVQLPAVVDDDLLDGEVSISYHGQSAQRAGGLYSGGIALYISTDDFGKPKVGTMLKLDGKTYTVVSVSEQDGMYKIDLHKTGGR</sequence>
<gene>
    <name evidence="1" type="ORF">IAA61_00115</name>
</gene>
<reference evidence="1" key="1">
    <citation type="submission" date="2020-10" db="EMBL/GenBank/DDBJ databases">
        <authorList>
            <person name="Gilroy R."/>
        </authorList>
    </citation>
    <scope>NUCLEOTIDE SEQUENCE</scope>
    <source>
        <strain evidence="1">USAMLcec3-3695</strain>
    </source>
</reference>
<proteinExistence type="predicted"/>
<accession>A0A9D1SDJ4</accession>
<reference evidence="1" key="2">
    <citation type="journal article" date="2021" name="PeerJ">
        <title>Extensive microbial diversity within the chicken gut microbiome revealed by metagenomics and culture.</title>
        <authorList>
            <person name="Gilroy R."/>
            <person name="Ravi A."/>
            <person name="Getino M."/>
            <person name="Pursley I."/>
            <person name="Horton D.L."/>
            <person name="Alikhan N.F."/>
            <person name="Baker D."/>
            <person name="Gharbi K."/>
            <person name="Hall N."/>
            <person name="Watson M."/>
            <person name="Adriaenssens E.M."/>
            <person name="Foster-Nyarko E."/>
            <person name="Jarju S."/>
            <person name="Secka A."/>
            <person name="Antonio M."/>
            <person name="Oren A."/>
            <person name="Chaudhuri R.R."/>
            <person name="La Ragione R."/>
            <person name="Hildebrand F."/>
            <person name="Pallen M.J."/>
        </authorList>
    </citation>
    <scope>NUCLEOTIDE SEQUENCE</scope>
    <source>
        <strain evidence="1">USAMLcec3-3695</strain>
    </source>
</reference>
<evidence type="ECO:0000313" key="2">
    <source>
        <dbReference type="Proteomes" id="UP000824109"/>
    </source>
</evidence>
<protein>
    <recommendedName>
        <fullName evidence="3">Phage protein</fullName>
    </recommendedName>
</protein>
<evidence type="ECO:0000313" key="1">
    <source>
        <dbReference type="EMBL" id="HIU56196.1"/>
    </source>
</evidence>